<feature type="transmembrane region" description="Helical" evidence="1">
    <location>
        <begin position="83"/>
        <end position="106"/>
    </location>
</feature>
<comment type="caution">
    <text evidence="3">The sequence shown here is derived from an EMBL/GenBank/DDBJ whole genome shotgun (WGS) entry which is preliminary data.</text>
</comment>
<feature type="transmembrane region" description="Helical" evidence="1">
    <location>
        <begin position="20"/>
        <end position="41"/>
    </location>
</feature>
<keyword evidence="1" id="KW-0812">Transmembrane</keyword>
<gene>
    <name evidence="3" type="ORF">PVAR5_3145</name>
</gene>
<dbReference type="PANTHER" id="PTHR37013:SF6">
    <property type="entry name" value="INTEGRAL MEMBRANE PROTEIN"/>
    <property type="match status" value="1"/>
</dbReference>
<feature type="transmembrane region" description="Helical" evidence="1">
    <location>
        <begin position="163"/>
        <end position="181"/>
    </location>
</feature>
<reference evidence="4" key="1">
    <citation type="journal article" date="2014" name="Genome Announc.">
        <title>Draft genome sequence of the formaldehyde-resistant fungus Byssochlamys spectabilis No. 5 (anamorph Paecilomyces variotii No. 5) (NBRC109023).</title>
        <authorList>
            <person name="Oka T."/>
            <person name="Ekino K."/>
            <person name="Fukuda K."/>
            <person name="Nomura Y."/>
        </authorList>
    </citation>
    <scope>NUCLEOTIDE SEQUENCE [LARGE SCALE GENOMIC DNA]</scope>
    <source>
        <strain evidence="4">No. 5 / NBRC 109023</strain>
    </source>
</reference>
<sequence>MSPMKVPANGITGDLGRGDALRLILVTFLAISWYNVIELIALTLSTFRQWRGLYFWSLLVSSFLGVMPYSLGFMLKYFSNANSFISVTILTAGWWVMVTGQALVLYSRLHLVLQDDWILRRVLYMICANVVLLHVPTSVLTYGSNIPHGPPLFHEVYGIMEKIQMTGFTVQETIVSGLYVIESIKLLRIGSEKEDRKTIYQLVGINIFIVLMDILLLSLEYADYYALQVTLKGTVYSLKLKLEFAILGRLLEAIRQGSGCNIRLVAPSSSKAPAERLRLRKWEQDRSEGRVNLLSGASSTIGNQSRSGRSLVAVIQSSGETVASGAESMTSLNRVPTLSGGSQGSRSFESIETRMAPEMEAARLLEDDGTGVLVAPSNSQSRLVYHCLFHILGCEEELDDVEQWKVHILSHFRTHPPPDTVRCPICRRTFENPCAWDSMLDHIVEGHYQNGQTLVMYRPDFELMRYLYRLKIITQAQFKAIEFLPPASPVYHQPQAAIRASIGTFDEPLYAPYNRRREQRMREQRRGIGVA</sequence>
<evidence type="ECO:0000313" key="4">
    <source>
        <dbReference type="Proteomes" id="UP000018001"/>
    </source>
</evidence>
<dbReference type="HOGENOM" id="CLU_512856_0_0_1"/>
<feature type="transmembrane region" description="Helical" evidence="1">
    <location>
        <begin position="53"/>
        <end position="71"/>
    </location>
</feature>
<dbReference type="InterPro" id="IPR056120">
    <property type="entry name" value="DUF7703"/>
</dbReference>
<name>V5FC91_BYSSN</name>
<protein>
    <submittedName>
        <fullName evidence="3">Integral membrane protein</fullName>
    </submittedName>
</protein>
<keyword evidence="1" id="KW-0472">Membrane</keyword>
<dbReference type="OrthoDB" id="405906at2759"/>
<dbReference type="PANTHER" id="PTHR37013">
    <property type="entry name" value="INTEGRAL MEMBRANE PROTEIN (AFU_ORTHOLOGUE AFUA_1G05950)-RELATED"/>
    <property type="match status" value="1"/>
</dbReference>
<evidence type="ECO:0000256" key="1">
    <source>
        <dbReference type="SAM" id="Phobius"/>
    </source>
</evidence>
<feature type="transmembrane region" description="Helical" evidence="1">
    <location>
        <begin position="118"/>
        <end position="143"/>
    </location>
</feature>
<organism evidence="3 4">
    <name type="scientific">Byssochlamys spectabilis (strain No. 5 / NBRC 109023)</name>
    <name type="common">Paecilomyces variotii</name>
    <dbReference type="NCBI Taxonomy" id="1356009"/>
    <lineage>
        <taxon>Eukaryota</taxon>
        <taxon>Fungi</taxon>
        <taxon>Dikarya</taxon>
        <taxon>Ascomycota</taxon>
        <taxon>Pezizomycotina</taxon>
        <taxon>Eurotiomycetes</taxon>
        <taxon>Eurotiomycetidae</taxon>
        <taxon>Eurotiales</taxon>
        <taxon>Thermoascaceae</taxon>
        <taxon>Paecilomyces</taxon>
    </lineage>
</organism>
<accession>V5FC91</accession>
<feature type="domain" description="DUF7703" evidence="2">
    <location>
        <begin position="18"/>
        <end position="263"/>
    </location>
</feature>
<proteinExistence type="predicted"/>
<evidence type="ECO:0000259" key="2">
    <source>
        <dbReference type="Pfam" id="PF24802"/>
    </source>
</evidence>
<dbReference type="Pfam" id="PF24802">
    <property type="entry name" value="DUF7703"/>
    <property type="match status" value="1"/>
</dbReference>
<keyword evidence="1" id="KW-1133">Transmembrane helix</keyword>
<dbReference type="EMBL" id="BAUL01000094">
    <property type="protein sequence ID" value="GAD94519.1"/>
    <property type="molecule type" value="Genomic_DNA"/>
</dbReference>
<dbReference type="Proteomes" id="UP000018001">
    <property type="component" value="Unassembled WGS sequence"/>
</dbReference>
<dbReference type="AlphaFoldDB" id="V5FC91"/>
<dbReference type="InParanoid" id="V5FC91"/>
<feature type="transmembrane region" description="Helical" evidence="1">
    <location>
        <begin position="202"/>
        <end position="222"/>
    </location>
</feature>
<keyword evidence="4" id="KW-1185">Reference proteome</keyword>
<evidence type="ECO:0000313" key="3">
    <source>
        <dbReference type="EMBL" id="GAD94519.1"/>
    </source>
</evidence>
<dbReference type="eggNOG" id="ENOG502SIDK">
    <property type="taxonomic scope" value="Eukaryota"/>
</dbReference>